<organism evidence="1 2">
    <name type="scientific">Ceratopteris richardii</name>
    <name type="common">Triangle waterfern</name>
    <dbReference type="NCBI Taxonomy" id="49495"/>
    <lineage>
        <taxon>Eukaryota</taxon>
        <taxon>Viridiplantae</taxon>
        <taxon>Streptophyta</taxon>
        <taxon>Embryophyta</taxon>
        <taxon>Tracheophyta</taxon>
        <taxon>Polypodiopsida</taxon>
        <taxon>Polypodiidae</taxon>
        <taxon>Polypodiales</taxon>
        <taxon>Pteridineae</taxon>
        <taxon>Pteridaceae</taxon>
        <taxon>Parkerioideae</taxon>
        <taxon>Ceratopteris</taxon>
    </lineage>
</organism>
<evidence type="ECO:0000313" key="1">
    <source>
        <dbReference type="EMBL" id="KAH7439120.1"/>
    </source>
</evidence>
<dbReference type="AlphaFoldDB" id="A0A8T2UWM1"/>
<gene>
    <name evidence="1" type="ORF">KP509_04G045800</name>
</gene>
<keyword evidence="2" id="KW-1185">Reference proteome</keyword>
<comment type="caution">
    <text evidence="1">The sequence shown here is derived from an EMBL/GenBank/DDBJ whole genome shotgun (WGS) entry which is preliminary data.</text>
</comment>
<accession>A0A8T2UWM1</accession>
<protein>
    <submittedName>
        <fullName evidence="1">Uncharacterized protein</fullName>
    </submittedName>
</protein>
<dbReference type="Proteomes" id="UP000825935">
    <property type="component" value="Chromosome 4"/>
</dbReference>
<dbReference type="EMBL" id="CM035409">
    <property type="protein sequence ID" value="KAH7439120.1"/>
    <property type="molecule type" value="Genomic_DNA"/>
</dbReference>
<name>A0A8T2UWM1_CERRI</name>
<reference evidence="1" key="1">
    <citation type="submission" date="2021-08" db="EMBL/GenBank/DDBJ databases">
        <title>WGS assembly of Ceratopteris richardii.</title>
        <authorList>
            <person name="Marchant D.B."/>
            <person name="Chen G."/>
            <person name="Jenkins J."/>
            <person name="Shu S."/>
            <person name="Leebens-Mack J."/>
            <person name="Grimwood J."/>
            <person name="Schmutz J."/>
            <person name="Soltis P."/>
            <person name="Soltis D."/>
            <person name="Chen Z.-H."/>
        </authorList>
    </citation>
    <scope>NUCLEOTIDE SEQUENCE</scope>
    <source>
        <strain evidence="1">Whitten #5841</strain>
        <tissue evidence="1">Leaf</tissue>
    </source>
</reference>
<evidence type="ECO:0000313" key="2">
    <source>
        <dbReference type="Proteomes" id="UP000825935"/>
    </source>
</evidence>
<sequence length="122" mass="13552">MQQSANFSELALYAEGGRIAVGHGGAKRRTKSVDNETTEDFLMEGKTKSCIEYDLDAGHRCLQQERTLAPDCTVETSVENHEQHVQQERTHKSIKQVAKKKPGFFSVLSNFCIACLCPSSAF</sequence>
<proteinExistence type="predicted"/>